<dbReference type="PANTHER" id="PTHR30615:SF8">
    <property type="entry name" value="UPF0047 PROTEIN C4A8.02C"/>
    <property type="match status" value="1"/>
</dbReference>
<evidence type="ECO:0000313" key="3">
    <source>
        <dbReference type="Proteomes" id="UP000297713"/>
    </source>
</evidence>
<reference evidence="2 3" key="1">
    <citation type="submission" date="2016-05" db="EMBL/GenBank/DDBJ databases">
        <title>Diversity and Homogeneity among Thermoacidophilic Verrucomicrobia Methanotrophs Linked with Geographical Origin.</title>
        <authorList>
            <person name="Erikstad H.-A."/>
            <person name="Smestad N.B."/>
            <person name="Ceballos R.M."/>
            <person name="Birkeland N.-K."/>
        </authorList>
    </citation>
    <scope>NUCLEOTIDE SEQUENCE [LARGE SCALE GENOMIC DNA]</scope>
    <source>
        <strain evidence="2 3">Phi</strain>
    </source>
</reference>
<keyword evidence="3" id="KW-1185">Reference proteome</keyword>
<gene>
    <name evidence="2" type="ORF">A7Q10_04105</name>
</gene>
<dbReference type="Proteomes" id="UP000297713">
    <property type="component" value="Unassembled WGS sequence"/>
</dbReference>
<dbReference type="OrthoDB" id="9801725at2"/>
<dbReference type="PANTHER" id="PTHR30615">
    <property type="entry name" value="UNCHARACTERIZED PROTEIN YJBQ-RELATED"/>
    <property type="match status" value="1"/>
</dbReference>
<protein>
    <recommendedName>
        <fullName evidence="4">Secondary thiamine-phosphate synthase enzyme</fullName>
    </recommendedName>
</protein>
<dbReference type="PIRSF" id="PIRSF004681">
    <property type="entry name" value="UCP004681"/>
    <property type="match status" value="1"/>
</dbReference>
<proteinExistence type="inferred from homology"/>
<organism evidence="2 3">
    <name type="scientific">Methylacidiphilum caldifontis</name>
    <dbReference type="NCBI Taxonomy" id="2795386"/>
    <lineage>
        <taxon>Bacteria</taxon>
        <taxon>Pseudomonadati</taxon>
        <taxon>Verrucomicrobiota</taxon>
        <taxon>Methylacidiphilae</taxon>
        <taxon>Methylacidiphilales</taxon>
        <taxon>Methylacidiphilaceae</taxon>
        <taxon>Methylacidiphilum (ex Ratnadevi et al. 2023)</taxon>
    </lineage>
</organism>
<sequence length="141" mass="15916">MEAKQSKFFSEFEVRTHKHSQLVSVSELIEKEIQKKGWTDGLLHVFVPHTTAAVIIQEDADPDVQKDILYVLDKMIPWEDSTYQHTEGNTAAHVKSALLGNSLHCNVIGARLKLGTWQGVFLCEFDGPRTRKIQLSFVPIG</sequence>
<dbReference type="SUPFAM" id="SSF111038">
    <property type="entry name" value="YjbQ-like"/>
    <property type="match status" value="1"/>
</dbReference>
<dbReference type="InterPro" id="IPR035917">
    <property type="entry name" value="YjbQ-like_sf"/>
</dbReference>
<dbReference type="AlphaFoldDB" id="A0A4Y8PGV2"/>
<dbReference type="NCBIfam" id="TIGR00149">
    <property type="entry name" value="TIGR00149_YjbQ"/>
    <property type="match status" value="1"/>
</dbReference>
<evidence type="ECO:0008006" key="4">
    <source>
        <dbReference type="Google" id="ProtNLM"/>
    </source>
</evidence>
<evidence type="ECO:0000313" key="2">
    <source>
        <dbReference type="EMBL" id="TFE71817.1"/>
    </source>
</evidence>
<dbReference type="InterPro" id="IPR001602">
    <property type="entry name" value="UPF0047_YjbQ-like"/>
</dbReference>
<dbReference type="EMBL" id="LXQC01000057">
    <property type="protein sequence ID" value="TFE71817.1"/>
    <property type="molecule type" value="Genomic_DNA"/>
</dbReference>
<accession>A0A4Y8PGV2</accession>
<evidence type="ECO:0000256" key="1">
    <source>
        <dbReference type="ARBA" id="ARBA00005534"/>
    </source>
</evidence>
<dbReference type="Gene3D" id="2.60.120.460">
    <property type="entry name" value="YjbQ-like"/>
    <property type="match status" value="1"/>
</dbReference>
<comment type="similarity">
    <text evidence="1">Belongs to the UPF0047 family.</text>
</comment>
<comment type="caution">
    <text evidence="2">The sequence shown here is derived from an EMBL/GenBank/DDBJ whole genome shotgun (WGS) entry which is preliminary data.</text>
</comment>
<name>A0A4Y8PGV2_9BACT</name>
<dbReference type="Pfam" id="PF01894">
    <property type="entry name" value="YjbQ"/>
    <property type="match status" value="1"/>
</dbReference>